<gene>
    <name evidence="2" type="ordered locus">MTR_8g059135</name>
</gene>
<protein>
    <recommendedName>
        <fullName evidence="1">RNase H type-1 domain-containing protein</fullName>
    </recommendedName>
</protein>
<evidence type="ECO:0000313" key="2">
    <source>
        <dbReference type="EMBL" id="KEH19432.1"/>
    </source>
</evidence>
<dbReference type="InterPro" id="IPR002156">
    <property type="entry name" value="RNaseH_domain"/>
</dbReference>
<dbReference type="EnsemblPlants" id="KEH19432">
    <property type="protein sequence ID" value="KEH19432"/>
    <property type="gene ID" value="MTR_8g059135"/>
</dbReference>
<dbReference type="GO" id="GO:0004523">
    <property type="term" value="F:RNA-DNA hybrid ribonuclease activity"/>
    <property type="evidence" value="ECO:0007669"/>
    <property type="project" value="InterPro"/>
</dbReference>
<dbReference type="Proteomes" id="UP000002051">
    <property type="component" value="Chromosome 8"/>
</dbReference>
<sequence>MVQQTVTTAAVTLPSAVQNVNSSIADVRWCGIGICIHDEEGQSVRAKTLWFSPMCLVDIEEALGLYHAMRWVNELRLSNVDFEVDSKRVADYFNRGAGDITESEAIMDSNIQFCSTNLTNSRGGKRT</sequence>
<dbReference type="Pfam" id="PF13456">
    <property type="entry name" value="RVT_3"/>
    <property type="match status" value="1"/>
</dbReference>
<dbReference type="PANTHER" id="PTHR47074">
    <property type="entry name" value="BNAC02G40300D PROTEIN"/>
    <property type="match status" value="1"/>
</dbReference>
<reference evidence="2 4" key="1">
    <citation type="journal article" date="2011" name="Nature">
        <title>The Medicago genome provides insight into the evolution of rhizobial symbioses.</title>
        <authorList>
            <person name="Young N.D."/>
            <person name="Debelle F."/>
            <person name="Oldroyd G.E."/>
            <person name="Geurts R."/>
            <person name="Cannon S.B."/>
            <person name="Udvardi M.K."/>
            <person name="Benedito V.A."/>
            <person name="Mayer K.F."/>
            <person name="Gouzy J."/>
            <person name="Schoof H."/>
            <person name="Van de Peer Y."/>
            <person name="Proost S."/>
            <person name="Cook D.R."/>
            <person name="Meyers B.C."/>
            <person name="Spannagl M."/>
            <person name="Cheung F."/>
            <person name="De Mita S."/>
            <person name="Krishnakumar V."/>
            <person name="Gundlach H."/>
            <person name="Zhou S."/>
            <person name="Mudge J."/>
            <person name="Bharti A.K."/>
            <person name="Murray J.D."/>
            <person name="Naoumkina M.A."/>
            <person name="Rosen B."/>
            <person name="Silverstein K.A."/>
            <person name="Tang H."/>
            <person name="Rombauts S."/>
            <person name="Zhao P.X."/>
            <person name="Zhou P."/>
            <person name="Barbe V."/>
            <person name="Bardou P."/>
            <person name="Bechner M."/>
            <person name="Bellec A."/>
            <person name="Berger A."/>
            <person name="Berges H."/>
            <person name="Bidwell S."/>
            <person name="Bisseling T."/>
            <person name="Choisne N."/>
            <person name="Couloux A."/>
            <person name="Denny R."/>
            <person name="Deshpande S."/>
            <person name="Dai X."/>
            <person name="Doyle J.J."/>
            <person name="Dudez A.M."/>
            <person name="Farmer A.D."/>
            <person name="Fouteau S."/>
            <person name="Franken C."/>
            <person name="Gibelin C."/>
            <person name="Gish J."/>
            <person name="Goldstein S."/>
            <person name="Gonzalez A.J."/>
            <person name="Green P.J."/>
            <person name="Hallab A."/>
            <person name="Hartog M."/>
            <person name="Hua A."/>
            <person name="Humphray S.J."/>
            <person name="Jeong D.H."/>
            <person name="Jing Y."/>
            <person name="Jocker A."/>
            <person name="Kenton S.M."/>
            <person name="Kim D.J."/>
            <person name="Klee K."/>
            <person name="Lai H."/>
            <person name="Lang C."/>
            <person name="Lin S."/>
            <person name="Macmil S.L."/>
            <person name="Magdelenat G."/>
            <person name="Matthews L."/>
            <person name="McCorrison J."/>
            <person name="Monaghan E.L."/>
            <person name="Mun J.H."/>
            <person name="Najar F.Z."/>
            <person name="Nicholson C."/>
            <person name="Noirot C."/>
            <person name="O'Bleness M."/>
            <person name="Paule C.R."/>
            <person name="Poulain J."/>
            <person name="Prion F."/>
            <person name="Qin B."/>
            <person name="Qu C."/>
            <person name="Retzel E.F."/>
            <person name="Riddle C."/>
            <person name="Sallet E."/>
            <person name="Samain S."/>
            <person name="Samson N."/>
            <person name="Sanders I."/>
            <person name="Saurat O."/>
            <person name="Scarpelli C."/>
            <person name="Schiex T."/>
            <person name="Segurens B."/>
            <person name="Severin A.J."/>
            <person name="Sherrier D.J."/>
            <person name="Shi R."/>
            <person name="Sims S."/>
            <person name="Singer S.R."/>
            <person name="Sinharoy S."/>
            <person name="Sterck L."/>
            <person name="Viollet A."/>
            <person name="Wang B.B."/>
            <person name="Wang K."/>
            <person name="Wang M."/>
            <person name="Wang X."/>
            <person name="Warfsmann J."/>
            <person name="Weissenbach J."/>
            <person name="White D.D."/>
            <person name="White J.D."/>
            <person name="Wiley G.B."/>
            <person name="Wincker P."/>
            <person name="Xing Y."/>
            <person name="Yang L."/>
            <person name="Yao Z."/>
            <person name="Ying F."/>
            <person name="Zhai J."/>
            <person name="Zhou L."/>
            <person name="Zuber A."/>
            <person name="Denarie J."/>
            <person name="Dixon R.A."/>
            <person name="May G.D."/>
            <person name="Schwartz D.C."/>
            <person name="Rogers J."/>
            <person name="Quetier F."/>
            <person name="Town C.D."/>
            <person name="Roe B.A."/>
        </authorList>
    </citation>
    <scope>NUCLEOTIDE SEQUENCE [LARGE SCALE GENOMIC DNA]</scope>
    <source>
        <strain evidence="2">A17</strain>
        <strain evidence="3 4">cv. Jemalong A17</strain>
    </source>
</reference>
<reference evidence="3" key="3">
    <citation type="submission" date="2015-04" db="UniProtKB">
        <authorList>
            <consortium name="EnsemblPlants"/>
        </authorList>
    </citation>
    <scope>IDENTIFICATION</scope>
    <source>
        <strain evidence="3">cv. Jemalong A17</strain>
    </source>
</reference>
<evidence type="ECO:0000313" key="4">
    <source>
        <dbReference type="Proteomes" id="UP000002051"/>
    </source>
</evidence>
<dbReference type="GO" id="GO:0003676">
    <property type="term" value="F:nucleic acid binding"/>
    <property type="evidence" value="ECO:0007669"/>
    <property type="project" value="InterPro"/>
</dbReference>
<name>A0A072TPW9_MEDTR</name>
<dbReference type="HOGENOM" id="CLU_1973842_0_0_1"/>
<dbReference type="EMBL" id="CM001224">
    <property type="protein sequence ID" value="KEH19432.1"/>
    <property type="molecule type" value="Genomic_DNA"/>
</dbReference>
<organism evidence="2 4">
    <name type="scientific">Medicago truncatula</name>
    <name type="common">Barrel medic</name>
    <name type="synonym">Medicago tribuloides</name>
    <dbReference type="NCBI Taxonomy" id="3880"/>
    <lineage>
        <taxon>Eukaryota</taxon>
        <taxon>Viridiplantae</taxon>
        <taxon>Streptophyta</taxon>
        <taxon>Embryophyta</taxon>
        <taxon>Tracheophyta</taxon>
        <taxon>Spermatophyta</taxon>
        <taxon>Magnoliopsida</taxon>
        <taxon>eudicotyledons</taxon>
        <taxon>Gunneridae</taxon>
        <taxon>Pentapetalae</taxon>
        <taxon>rosids</taxon>
        <taxon>fabids</taxon>
        <taxon>Fabales</taxon>
        <taxon>Fabaceae</taxon>
        <taxon>Papilionoideae</taxon>
        <taxon>50 kb inversion clade</taxon>
        <taxon>NPAAA clade</taxon>
        <taxon>Hologalegina</taxon>
        <taxon>IRL clade</taxon>
        <taxon>Trifolieae</taxon>
        <taxon>Medicago</taxon>
    </lineage>
</organism>
<evidence type="ECO:0000313" key="3">
    <source>
        <dbReference type="EnsemblPlants" id="KEH19432"/>
    </source>
</evidence>
<dbReference type="AlphaFoldDB" id="A0A072TPW9"/>
<dbReference type="InterPro" id="IPR052929">
    <property type="entry name" value="RNase_H-like_EbsB-rel"/>
</dbReference>
<accession>A0A072TPW9</accession>
<proteinExistence type="predicted"/>
<reference evidence="2 4" key="2">
    <citation type="journal article" date="2014" name="BMC Genomics">
        <title>An improved genome release (version Mt4.0) for the model legume Medicago truncatula.</title>
        <authorList>
            <person name="Tang H."/>
            <person name="Krishnakumar V."/>
            <person name="Bidwell S."/>
            <person name="Rosen B."/>
            <person name="Chan A."/>
            <person name="Zhou S."/>
            <person name="Gentzbittel L."/>
            <person name="Childs K.L."/>
            <person name="Yandell M."/>
            <person name="Gundlach H."/>
            <person name="Mayer K.F."/>
            <person name="Schwartz D.C."/>
            <person name="Town C.D."/>
        </authorList>
    </citation>
    <scope>GENOME REANNOTATION</scope>
    <source>
        <strain evidence="2">A17</strain>
        <strain evidence="3 4">cv. Jemalong A17</strain>
    </source>
</reference>
<evidence type="ECO:0000259" key="1">
    <source>
        <dbReference type="Pfam" id="PF13456"/>
    </source>
</evidence>
<dbReference type="PANTHER" id="PTHR47074:SF48">
    <property type="entry name" value="POLYNUCLEOTIDYL TRANSFERASE, RIBONUCLEASE H-LIKE SUPERFAMILY PROTEIN"/>
    <property type="match status" value="1"/>
</dbReference>
<keyword evidence="4" id="KW-1185">Reference proteome</keyword>
<feature type="domain" description="RNase H type-1" evidence="1">
    <location>
        <begin position="31"/>
        <end position="118"/>
    </location>
</feature>